<feature type="transmembrane region" description="Helical" evidence="1">
    <location>
        <begin position="78"/>
        <end position="96"/>
    </location>
</feature>
<sequence length="108" mass="12329">MDPLYLFIQRLIGAILGLALVYSSFMLIKVLKNKEFALSMVFLNKNRIINLFGLLVIATFSIFLTGLDYVFFGNSITVEILLDLNALILLIFTFSIQKLMRGDESKWT</sequence>
<proteinExistence type="predicted"/>
<keyword evidence="1" id="KW-0812">Transmembrane</keyword>
<organism evidence="2 3">
    <name type="scientific">Methanobacterium spitsbergense</name>
    <dbReference type="NCBI Taxonomy" id="2874285"/>
    <lineage>
        <taxon>Archaea</taxon>
        <taxon>Methanobacteriati</taxon>
        <taxon>Methanobacteriota</taxon>
        <taxon>Methanomada group</taxon>
        <taxon>Methanobacteria</taxon>
        <taxon>Methanobacteriales</taxon>
        <taxon>Methanobacteriaceae</taxon>
        <taxon>Methanobacterium</taxon>
    </lineage>
</organism>
<dbReference type="Proteomes" id="UP000825933">
    <property type="component" value="Unassembled WGS sequence"/>
</dbReference>
<evidence type="ECO:0000256" key="1">
    <source>
        <dbReference type="SAM" id="Phobius"/>
    </source>
</evidence>
<accession>A0A8T5URW9</accession>
<dbReference type="EMBL" id="JAIOUQ010000015">
    <property type="protein sequence ID" value="MBZ2166802.1"/>
    <property type="molecule type" value="Genomic_DNA"/>
</dbReference>
<feature type="transmembrane region" description="Helical" evidence="1">
    <location>
        <begin position="48"/>
        <end position="72"/>
    </location>
</feature>
<evidence type="ECO:0000313" key="2">
    <source>
        <dbReference type="EMBL" id="MBZ2166802.1"/>
    </source>
</evidence>
<dbReference type="RefSeq" id="WP_223792348.1">
    <property type="nucleotide sequence ID" value="NZ_JAIOUQ010000015.1"/>
</dbReference>
<dbReference type="AlphaFoldDB" id="A0A8T5URW9"/>
<evidence type="ECO:0000313" key="3">
    <source>
        <dbReference type="Proteomes" id="UP000825933"/>
    </source>
</evidence>
<keyword evidence="1" id="KW-1133">Transmembrane helix</keyword>
<reference evidence="3" key="1">
    <citation type="journal article" date="2022" name="Microbiol. Resour. Announc.">
        <title>Draft Genome Sequence of a Methanogenic Archaeon from West Spitsbergen Permafrost.</title>
        <authorList>
            <person name="Trubitsyn V."/>
            <person name="Rivkina E."/>
            <person name="Shcherbakova V."/>
        </authorList>
    </citation>
    <scope>NUCLEOTIDE SEQUENCE [LARGE SCALE GENOMIC DNA]</scope>
    <source>
        <strain evidence="3">VT</strain>
    </source>
</reference>
<comment type="caution">
    <text evidence="2">The sequence shown here is derived from an EMBL/GenBank/DDBJ whole genome shotgun (WGS) entry which is preliminary data.</text>
</comment>
<gene>
    <name evidence="2" type="ORF">K8N75_12225</name>
</gene>
<name>A0A8T5URW9_9EURY</name>
<keyword evidence="1" id="KW-0472">Membrane</keyword>
<protein>
    <submittedName>
        <fullName evidence="2">Uncharacterized protein</fullName>
    </submittedName>
</protein>
<keyword evidence="3" id="KW-1185">Reference proteome</keyword>
<feature type="transmembrane region" description="Helical" evidence="1">
    <location>
        <begin position="6"/>
        <end position="28"/>
    </location>
</feature>